<dbReference type="InterPro" id="IPR015422">
    <property type="entry name" value="PyrdxlP-dep_Trfase_small"/>
</dbReference>
<dbReference type="GO" id="GO:0042802">
    <property type="term" value="F:identical protein binding"/>
    <property type="evidence" value="ECO:0007669"/>
    <property type="project" value="TreeGrafter"/>
</dbReference>
<dbReference type="RefSeq" id="WP_073154740.1">
    <property type="nucleotide sequence ID" value="NZ_FQVL01000005.1"/>
</dbReference>
<evidence type="ECO:0000256" key="2">
    <source>
        <dbReference type="ARBA" id="ARBA00022605"/>
    </source>
</evidence>
<evidence type="ECO:0000256" key="5">
    <source>
        <dbReference type="HAMAP-Rule" id="MF_01107"/>
    </source>
</evidence>
<feature type="binding site" evidence="5">
    <location>
        <position position="270"/>
    </location>
    <ligand>
        <name>pyridoxal 5'-phosphate</name>
        <dbReference type="ChEBI" id="CHEBI:597326"/>
    </ligand>
</feature>
<comment type="similarity">
    <text evidence="5">Belongs to the class-III pyridoxal-phosphate-dependent aminotransferase family. ArgD subfamily.</text>
</comment>
<evidence type="ECO:0000313" key="7">
    <source>
        <dbReference type="Proteomes" id="UP000184476"/>
    </source>
</evidence>
<dbReference type="InterPro" id="IPR015421">
    <property type="entry name" value="PyrdxlP-dep_Trfase_major"/>
</dbReference>
<dbReference type="CDD" id="cd00610">
    <property type="entry name" value="OAT_like"/>
    <property type="match status" value="1"/>
</dbReference>
<dbReference type="GO" id="GO:0006526">
    <property type="term" value="P:L-arginine biosynthetic process"/>
    <property type="evidence" value="ECO:0007669"/>
    <property type="project" value="UniProtKB-UniRule"/>
</dbReference>
<accession>A0A1M4XR38</accession>
<dbReference type="InterPro" id="IPR015424">
    <property type="entry name" value="PyrdxlP-dep_Trfase"/>
</dbReference>
<dbReference type="Proteomes" id="UP000184476">
    <property type="component" value="Unassembled WGS sequence"/>
</dbReference>
<feature type="binding site" evidence="5">
    <location>
        <position position="127"/>
    </location>
    <ligand>
        <name>pyridoxal 5'-phosphate</name>
        <dbReference type="ChEBI" id="CHEBI:597326"/>
    </ligand>
</feature>
<dbReference type="GO" id="GO:0005737">
    <property type="term" value="C:cytoplasm"/>
    <property type="evidence" value="ECO:0007669"/>
    <property type="project" value="UniProtKB-SubCell"/>
</dbReference>
<dbReference type="EC" id="2.6.1.11" evidence="5"/>
<comment type="miscellaneous">
    <text evidence="5">May also have succinyldiaminopimelate aminotransferase activity, thus carrying out the corresponding step in lysine biosynthesis.</text>
</comment>
<reference evidence="6 7" key="1">
    <citation type="submission" date="2016-11" db="EMBL/GenBank/DDBJ databases">
        <authorList>
            <person name="Jaros S."/>
            <person name="Januszkiewicz K."/>
            <person name="Wedrychowicz H."/>
        </authorList>
    </citation>
    <scope>NUCLEOTIDE SEQUENCE [LARGE SCALE GENOMIC DNA]</scope>
    <source>
        <strain evidence="6 7">DSM 44666</strain>
    </source>
</reference>
<dbReference type="AlphaFoldDB" id="A0A1M4XR38"/>
<keyword evidence="4 5" id="KW-0663">Pyridoxal phosphate</keyword>
<comment type="pathway">
    <text evidence="5">Amino-acid biosynthesis; L-arginine biosynthesis; N(2)-acetyl-L-ornithine from L-glutamate: step 4/4.</text>
</comment>
<keyword evidence="2 5" id="KW-0028">Amino-acid biosynthesis</keyword>
<dbReference type="HAMAP" id="MF_01107">
    <property type="entry name" value="ArgD_aminotrans_3"/>
    <property type="match status" value="1"/>
</dbReference>
<dbReference type="NCBIfam" id="NF002325">
    <property type="entry name" value="PRK01278.1"/>
    <property type="match status" value="1"/>
</dbReference>
<dbReference type="NCBIfam" id="TIGR00707">
    <property type="entry name" value="argD"/>
    <property type="match status" value="1"/>
</dbReference>
<dbReference type="GO" id="GO:0030170">
    <property type="term" value="F:pyridoxal phosphate binding"/>
    <property type="evidence" value="ECO:0007669"/>
    <property type="project" value="InterPro"/>
</dbReference>
<comment type="catalytic activity">
    <reaction evidence="5">
        <text>N(2)-acetyl-L-ornithine + 2-oxoglutarate = N-acetyl-L-glutamate 5-semialdehyde + L-glutamate</text>
        <dbReference type="Rhea" id="RHEA:18049"/>
        <dbReference type="ChEBI" id="CHEBI:16810"/>
        <dbReference type="ChEBI" id="CHEBI:29123"/>
        <dbReference type="ChEBI" id="CHEBI:29985"/>
        <dbReference type="ChEBI" id="CHEBI:57805"/>
        <dbReference type="EC" id="2.6.1.11"/>
    </reaction>
</comment>
<dbReference type="PANTHER" id="PTHR11986">
    <property type="entry name" value="AMINOTRANSFERASE CLASS III"/>
    <property type="match status" value="1"/>
</dbReference>
<feature type="binding site" evidence="5">
    <location>
        <begin position="212"/>
        <end position="215"/>
    </location>
    <ligand>
        <name>pyridoxal 5'-phosphate</name>
        <dbReference type="ChEBI" id="CHEBI:597326"/>
    </ligand>
</feature>
<dbReference type="InterPro" id="IPR005814">
    <property type="entry name" value="Aminotrans_3"/>
</dbReference>
<dbReference type="InterPro" id="IPR050103">
    <property type="entry name" value="Class-III_PLP-dep_AT"/>
</dbReference>
<evidence type="ECO:0000256" key="1">
    <source>
        <dbReference type="ARBA" id="ARBA00022576"/>
    </source>
</evidence>
<keyword evidence="3 5" id="KW-0808">Transferase</keyword>
<protein>
    <recommendedName>
        <fullName evidence="5">Acetylornithine aminotransferase</fullName>
        <shortName evidence="5">ACOAT</shortName>
        <ecNumber evidence="5">2.6.1.11</ecNumber>
    </recommendedName>
</protein>
<dbReference type="SUPFAM" id="SSF53383">
    <property type="entry name" value="PLP-dependent transferases"/>
    <property type="match status" value="1"/>
</dbReference>
<dbReference type="NCBIfam" id="NF002797">
    <property type="entry name" value="PRK02936.1"/>
    <property type="match status" value="1"/>
</dbReference>
<name>A0A1M4XR38_9BACL</name>
<dbReference type="UniPathway" id="UPA00068">
    <property type="reaction ID" value="UER00109"/>
</dbReference>
<dbReference type="Gene3D" id="3.90.1150.10">
    <property type="entry name" value="Aspartate Aminotransferase, domain 1"/>
    <property type="match status" value="1"/>
</dbReference>
<gene>
    <name evidence="5" type="primary">argD</name>
    <name evidence="6" type="ORF">SAMN05444392_105125</name>
</gene>
<comment type="cofactor">
    <cofactor evidence="5">
        <name>pyridoxal 5'-phosphate</name>
        <dbReference type="ChEBI" id="CHEBI:597326"/>
    </cofactor>
    <text evidence="5">Binds 1 pyridoxal phosphate per subunit.</text>
</comment>
<feature type="modified residue" description="N6-(pyridoxal phosphate)lysine" evidence="5">
    <location>
        <position position="241"/>
    </location>
</feature>
<dbReference type="Gene3D" id="3.40.640.10">
    <property type="entry name" value="Type I PLP-dependent aspartate aminotransferase-like (Major domain)"/>
    <property type="match status" value="1"/>
</dbReference>
<dbReference type="STRING" id="112248.SAMN05444392_105125"/>
<feature type="binding site" evidence="5">
    <location>
        <position position="130"/>
    </location>
    <ligand>
        <name>N(2)-acetyl-L-ornithine</name>
        <dbReference type="ChEBI" id="CHEBI:57805"/>
    </ligand>
</feature>
<evidence type="ECO:0000256" key="3">
    <source>
        <dbReference type="ARBA" id="ARBA00022679"/>
    </source>
</evidence>
<organism evidence="6 7">
    <name type="scientific">Seinonella peptonophila</name>
    <dbReference type="NCBI Taxonomy" id="112248"/>
    <lineage>
        <taxon>Bacteria</taxon>
        <taxon>Bacillati</taxon>
        <taxon>Bacillota</taxon>
        <taxon>Bacilli</taxon>
        <taxon>Bacillales</taxon>
        <taxon>Thermoactinomycetaceae</taxon>
        <taxon>Seinonella</taxon>
    </lineage>
</organism>
<keyword evidence="1 5" id="KW-0032">Aminotransferase</keyword>
<dbReference type="FunFam" id="3.40.640.10:FF:000004">
    <property type="entry name" value="Acetylornithine aminotransferase"/>
    <property type="match status" value="1"/>
</dbReference>
<sequence length="399" mass="43175">MSLFPNYQRDSLTFVKGRGSYLYDQSGKKYLDFGSGIGVTNLGHAHPKLVQSLQQQAASLWHTSNLFTQPAQEEVANLLTQASQLDAVFFCNSGAEANEAAFKLARKWGHEVKGVTEPEVITFSRSFHGRTIATLTATGQEKVKKGFSPLPAGFVIAPELSLYAVEKVQSPQTVAVCLELVQGEGGVYPVPATFIGQLVAWCQANQILLIIDEVQTGMGRTGEWFAFQHYGVKPDIITLAKGMGNGFPIGAMLATSELKDLFSPGSHGTTFGGNPLAMAVAKGVCELLQEPSFLEQVKKKGQMLLAHLAQSLHPLQIVREVRGLGFMIGIELSHPATDAISALRCKGLIALPAGDRVIRLLPPLIVTIDELKKAVDLIYQTLSVEEEMGENDAKLEISE</sequence>
<evidence type="ECO:0000313" key="6">
    <source>
        <dbReference type="EMBL" id="SHE95733.1"/>
    </source>
</evidence>
<feature type="binding site" evidence="5">
    <location>
        <begin position="94"/>
        <end position="95"/>
    </location>
    <ligand>
        <name>pyridoxal 5'-phosphate</name>
        <dbReference type="ChEBI" id="CHEBI:597326"/>
    </ligand>
</feature>
<proteinExistence type="inferred from homology"/>
<keyword evidence="5" id="KW-0963">Cytoplasm</keyword>
<keyword evidence="7" id="KW-1185">Reference proteome</keyword>
<dbReference type="Pfam" id="PF00202">
    <property type="entry name" value="Aminotran_3"/>
    <property type="match status" value="1"/>
</dbReference>
<feature type="binding site" evidence="5">
    <location>
        <position position="269"/>
    </location>
    <ligand>
        <name>N(2)-acetyl-L-ornithine</name>
        <dbReference type="ChEBI" id="CHEBI:57805"/>
    </ligand>
</feature>
<dbReference type="PANTHER" id="PTHR11986:SF79">
    <property type="entry name" value="ACETYLORNITHINE AMINOTRANSFERASE, MITOCHONDRIAL"/>
    <property type="match status" value="1"/>
</dbReference>
<dbReference type="GO" id="GO:0003992">
    <property type="term" value="F:N2-acetyl-L-ornithine:2-oxoglutarate 5-aminotransferase activity"/>
    <property type="evidence" value="ECO:0007669"/>
    <property type="project" value="UniProtKB-UniRule"/>
</dbReference>
<dbReference type="EMBL" id="FQVL01000005">
    <property type="protein sequence ID" value="SHE95733.1"/>
    <property type="molecule type" value="Genomic_DNA"/>
</dbReference>
<keyword evidence="5" id="KW-0055">Arginine biosynthesis</keyword>
<dbReference type="InterPro" id="IPR004636">
    <property type="entry name" value="AcOrn/SuccOrn_fam"/>
</dbReference>
<dbReference type="OrthoDB" id="9807885at2"/>
<comment type="subunit">
    <text evidence="5">Homodimer.</text>
</comment>
<evidence type="ECO:0000256" key="4">
    <source>
        <dbReference type="ARBA" id="ARBA00022898"/>
    </source>
</evidence>
<comment type="subcellular location">
    <subcellularLocation>
        <location evidence="5">Cytoplasm</location>
    </subcellularLocation>
</comment>
<dbReference type="InterPro" id="IPR049704">
    <property type="entry name" value="Aminotrans_3_PPA_site"/>
</dbReference>
<dbReference type="PROSITE" id="PS00600">
    <property type="entry name" value="AA_TRANSFER_CLASS_3"/>
    <property type="match status" value="1"/>
</dbReference>
<dbReference type="PIRSF" id="PIRSF000521">
    <property type="entry name" value="Transaminase_4ab_Lys_Orn"/>
    <property type="match status" value="1"/>
</dbReference>